<dbReference type="CDD" id="cd08547">
    <property type="entry name" value="Type_II_cohesin"/>
    <property type="match status" value="1"/>
</dbReference>
<dbReference type="InterPro" id="IPR016134">
    <property type="entry name" value="Dockerin_dom"/>
</dbReference>
<dbReference type="AlphaFoldDB" id="A0A0G1KIT2"/>
<dbReference type="GO" id="GO:0004553">
    <property type="term" value="F:hydrolase activity, hydrolyzing O-glycosyl compounds"/>
    <property type="evidence" value="ECO:0007669"/>
    <property type="project" value="InterPro"/>
</dbReference>
<evidence type="ECO:0000256" key="1">
    <source>
        <dbReference type="SAM" id="Phobius"/>
    </source>
</evidence>
<dbReference type="SUPFAM" id="SSF63446">
    <property type="entry name" value="Type I dockerin domain"/>
    <property type="match status" value="1"/>
</dbReference>
<evidence type="ECO:0000259" key="2">
    <source>
        <dbReference type="PROSITE" id="PS51766"/>
    </source>
</evidence>
<dbReference type="Pfam" id="PF00963">
    <property type="entry name" value="Cohesin"/>
    <property type="match status" value="1"/>
</dbReference>
<evidence type="ECO:0000313" key="4">
    <source>
        <dbReference type="Proteomes" id="UP000033915"/>
    </source>
</evidence>
<name>A0A0G1KIT2_9BACT</name>
<dbReference type="InterPro" id="IPR002105">
    <property type="entry name" value="Dockerin_1_rpt"/>
</dbReference>
<dbReference type="Proteomes" id="UP000033915">
    <property type="component" value="Unassembled WGS sequence"/>
</dbReference>
<dbReference type="SUPFAM" id="SSF49384">
    <property type="entry name" value="Carbohydrate-binding domain"/>
    <property type="match status" value="1"/>
</dbReference>
<dbReference type="PROSITE" id="PS00018">
    <property type="entry name" value="EF_HAND_1"/>
    <property type="match status" value="1"/>
</dbReference>
<dbReference type="Gene3D" id="1.10.1330.10">
    <property type="entry name" value="Dockerin domain"/>
    <property type="match status" value="1"/>
</dbReference>
<dbReference type="Pfam" id="PF00404">
    <property type="entry name" value="Dockerin_1"/>
    <property type="match status" value="1"/>
</dbReference>
<keyword evidence="1" id="KW-1133">Transmembrane helix</keyword>
<dbReference type="CDD" id="cd14254">
    <property type="entry name" value="Dockerin_II"/>
    <property type="match status" value="1"/>
</dbReference>
<gene>
    <name evidence="3" type="ORF">UW81_C0018G0009</name>
</gene>
<protein>
    <recommendedName>
        <fullName evidence="2">Dockerin domain-containing protein</fullName>
    </recommendedName>
</protein>
<dbReference type="GO" id="GO:0030246">
    <property type="term" value="F:carbohydrate binding"/>
    <property type="evidence" value="ECO:0007669"/>
    <property type="project" value="InterPro"/>
</dbReference>
<comment type="caution">
    <text evidence="3">The sequence shown here is derived from an EMBL/GenBank/DDBJ whole genome shotgun (WGS) entry which is preliminary data.</text>
</comment>
<dbReference type="InterPro" id="IPR008965">
    <property type="entry name" value="CBM2/CBM3_carb-bd_dom_sf"/>
</dbReference>
<dbReference type="Gene3D" id="2.60.40.680">
    <property type="match status" value="1"/>
</dbReference>
<keyword evidence="1" id="KW-0812">Transmembrane</keyword>
<dbReference type="InterPro" id="IPR036439">
    <property type="entry name" value="Dockerin_dom_sf"/>
</dbReference>
<reference evidence="3 4" key="1">
    <citation type="journal article" date="2015" name="Nature">
        <title>rRNA introns, odd ribosomes, and small enigmatic genomes across a large radiation of phyla.</title>
        <authorList>
            <person name="Brown C.T."/>
            <person name="Hug L.A."/>
            <person name="Thomas B.C."/>
            <person name="Sharon I."/>
            <person name="Castelle C.J."/>
            <person name="Singh A."/>
            <person name="Wilkins M.J."/>
            <person name="Williams K.H."/>
            <person name="Banfield J.F."/>
        </authorList>
    </citation>
    <scope>NUCLEOTIDE SEQUENCE [LARGE SCALE GENOMIC DNA]</scope>
</reference>
<dbReference type="EMBL" id="LCJT01000018">
    <property type="protein sequence ID" value="KKT83445.1"/>
    <property type="molecule type" value="Genomic_DNA"/>
</dbReference>
<feature type="domain" description="Dockerin" evidence="2">
    <location>
        <begin position="252"/>
        <end position="308"/>
    </location>
</feature>
<dbReference type="PROSITE" id="PS51766">
    <property type="entry name" value="DOCKERIN"/>
    <property type="match status" value="1"/>
</dbReference>
<proteinExistence type="predicted"/>
<keyword evidence="1" id="KW-0472">Membrane</keyword>
<dbReference type="GO" id="GO:0000272">
    <property type="term" value="P:polysaccharide catabolic process"/>
    <property type="evidence" value="ECO:0007669"/>
    <property type="project" value="InterPro"/>
</dbReference>
<sequence length="308" mass="33913">MIEVSGSGYWVIGVSKINKKASHGALSYLSRYSGHFGTYFSWRDIGLSAHRVNLCYYRIAIKRYRKYILFLAILLLVLSGVAVMSKVRYGTPRYLFSFILNPSRQNLPNKQTAAVLILTPQTEKVYVGETLSATLILDTPDKPVNVIEARIVFPTDKMEVISLSKVDSIINLWVEEPVYSNATGTITFSGGLPTPGFRGRTGKLLTITFKVKDAGEALINIENAAVLANDGLGTDVLVETQPAKLLLIKPLAGKEFGDIDGDGRIDLIDASILITNWGTPQNTRADLNNDGKVNSKDISILFANWTRK</sequence>
<organism evidence="3 4">
    <name type="scientific">Candidatus Giovannonibacteria bacterium GW2011_GWC2_44_9</name>
    <dbReference type="NCBI Taxonomy" id="1618658"/>
    <lineage>
        <taxon>Bacteria</taxon>
        <taxon>Candidatus Giovannoniibacteriota</taxon>
    </lineage>
</organism>
<accession>A0A0G1KIT2</accession>
<dbReference type="InterPro" id="IPR002102">
    <property type="entry name" value="Cohesin_dom"/>
</dbReference>
<dbReference type="InterPro" id="IPR018247">
    <property type="entry name" value="EF_Hand_1_Ca_BS"/>
</dbReference>
<evidence type="ECO:0000313" key="3">
    <source>
        <dbReference type="EMBL" id="KKT83445.1"/>
    </source>
</evidence>
<feature type="transmembrane region" description="Helical" evidence="1">
    <location>
        <begin position="67"/>
        <end position="85"/>
    </location>
</feature>